<organism evidence="3 4">
    <name type="scientific">Saccharopolyspora elongata</name>
    <dbReference type="NCBI Taxonomy" id="2530387"/>
    <lineage>
        <taxon>Bacteria</taxon>
        <taxon>Bacillati</taxon>
        <taxon>Actinomycetota</taxon>
        <taxon>Actinomycetes</taxon>
        <taxon>Pseudonocardiales</taxon>
        <taxon>Pseudonocardiaceae</taxon>
        <taxon>Saccharopolyspora</taxon>
    </lineage>
</organism>
<sequence length="283" mass="29662">MRSRTLAAVLAASAALTWAPAAHAAETPVVSTADVLPHLQEFQRIADRNGGNRAHGTRGYQESLDYVKERLDEAGFRTSVEEFEHDGAKGYNLIADWPGGDEDQVVLLGAHLDSVPAGPGISDNATGSAAILATALAVSEANPAPAKHLRFAWWGAEEPGLIGSAKYVAARPPEELAKIAVYLNFDMTGSKGDRQWLVIHAGAPATDVFERHFADQGIPTFDIGVGGSDHESFDAAGVPVSGFTNGIGACIHDACDTIDNVDPEAEVISTNAIIQAVWSVAGA</sequence>
<dbReference type="AlphaFoldDB" id="A0A4R4Z413"/>
<dbReference type="GO" id="GO:0008235">
    <property type="term" value="F:metalloexopeptidase activity"/>
    <property type="evidence" value="ECO:0007669"/>
    <property type="project" value="InterPro"/>
</dbReference>
<dbReference type="EMBL" id="SMKW01000011">
    <property type="protein sequence ID" value="TDD52768.1"/>
    <property type="molecule type" value="Genomic_DNA"/>
</dbReference>
<keyword evidence="4" id="KW-1185">Reference proteome</keyword>
<dbReference type="InterPro" id="IPR045175">
    <property type="entry name" value="M28_fam"/>
</dbReference>
<evidence type="ECO:0000313" key="4">
    <source>
        <dbReference type="Proteomes" id="UP000294947"/>
    </source>
</evidence>
<evidence type="ECO:0000313" key="3">
    <source>
        <dbReference type="EMBL" id="TDD52768.1"/>
    </source>
</evidence>
<comment type="caution">
    <text evidence="3">The sequence shown here is derived from an EMBL/GenBank/DDBJ whole genome shotgun (WGS) entry which is preliminary data.</text>
</comment>
<keyword evidence="3" id="KW-0378">Hydrolase</keyword>
<feature type="signal peptide" evidence="1">
    <location>
        <begin position="1"/>
        <end position="24"/>
    </location>
</feature>
<protein>
    <submittedName>
        <fullName evidence="3">M20/M25/M40 family metallo-hydrolase</fullName>
    </submittedName>
</protein>
<dbReference type="OrthoDB" id="345880at2"/>
<dbReference type="Gene3D" id="3.40.630.10">
    <property type="entry name" value="Zn peptidases"/>
    <property type="match status" value="1"/>
</dbReference>
<evidence type="ECO:0000259" key="2">
    <source>
        <dbReference type="Pfam" id="PF04389"/>
    </source>
</evidence>
<name>A0A4R4Z413_9PSEU</name>
<evidence type="ECO:0000256" key="1">
    <source>
        <dbReference type="SAM" id="SignalP"/>
    </source>
</evidence>
<dbReference type="RefSeq" id="WP_132484022.1">
    <property type="nucleotide sequence ID" value="NZ_SMKW01000011.1"/>
</dbReference>
<dbReference type="Pfam" id="PF04389">
    <property type="entry name" value="Peptidase_M28"/>
    <property type="match status" value="1"/>
</dbReference>
<keyword evidence="1" id="KW-0732">Signal</keyword>
<accession>A0A4R4Z413</accession>
<reference evidence="3 4" key="1">
    <citation type="submission" date="2019-03" db="EMBL/GenBank/DDBJ databases">
        <title>Draft genome sequences of novel Actinobacteria.</title>
        <authorList>
            <person name="Sahin N."/>
            <person name="Ay H."/>
            <person name="Saygin H."/>
        </authorList>
    </citation>
    <scope>NUCLEOTIDE SEQUENCE [LARGE SCALE GENOMIC DNA]</scope>
    <source>
        <strain evidence="3 4">7K502</strain>
    </source>
</reference>
<proteinExistence type="predicted"/>
<feature type="chain" id="PRO_5020426754" evidence="1">
    <location>
        <begin position="25"/>
        <end position="283"/>
    </location>
</feature>
<dbReference type="SUPFAM" id="SSF53187">
    <property type="entry name" value="Zn-dependent exopeptidases"/>
    <property type="match status" value="1"/>
</dbReference>
<dbReference type="InterPro" id="IPR007484">
    <property type="entry name" value="Peptidase_M28"/>
</dbReference>
<gene>
    <name evidence="3" type="ORF">E1288_11205</name>
</gene>
<feature type="domain" description="Peptidase M28" evidence="2">
    <location>
        <begin position="92"/>
        <end position="274"/>
    </location>
</feature>
<dbReference type="PANTHER" id="PTHR12147">
    <property type="entry name" value="METALLOPEPTIDASE M28 FAMILY MEMBER"/>
    <property type="match status" value="1"/>
</dbReference>
<dbReference type="PANTHER" id="PTHR12147:SF26">
    <property type="entry name" value="PEPTIDASE M28 DOMAIN-CONTAINING PROTEIN"/>
    <property type="match status" value="1"/>
</dbReference>
<dbReference type="Proteomes" id="UP000294947">
    <property type="component" value="Unassembled WGS sequence"/>
</dbReference>
<dbReference type="GO" id="GO:0006508">
    <property type="term" value="P:proteolysis"/>
    <property type="evidence" value="ECO:0007669"/>
    <property type="project" value="InterPro"/>
</dbReference>